<feature type="transmembrane region" description="Helical" evidence="1">
    <location>
        <begin position="7"/>
        <end position="26"/>
    </location>
</feature>
<feature type="transmembrane region" description="Helical" evidence="1">
    <location>
        <begin position="183"/>
        <end position="209"/>
    </location>
</feature>
<keyword evidence="1" id="KW-0472">Membrane</keyword>
<keyword evidence="3" id="KW-1185">Reference proteome</keyword>
<dbReference type="Proteomes" id="UP001589828">
    <property type="component" value="Unassembled WGS sequence"/>
</dbReference>
<name>A0ABV6L379_9SPHI</name>
<reference evidence="2 3" key="1">
    <citation type="submission" date="2024-09" db="EMBL/GenBank/DDBJ databases">
        <authorList>
            <person name="Sun Q."/>
            <person name="Mori K."/>
        </authorList>
    </citation>
    <scope>NUCLEOTIDE SEQUENCE [LARGE SCALE GENOMIC DNA]</scope>
    <source>
        <strain evidence="2 3">NCAIM B.02415</strain>
    </source>
</reference>
<protein>
    <recommendedName>
        <fullName evidence="4">DUF4271 domain-containing protein</fullName>
    </recommendedName>
</protein>
<evidence type="ECO:0000313" key="3">
    <source>
        <dbReference type="Proteomes" id="UP001589828"/>
    </source>
</evidence>
<evidence type="ECO:0008006" key="4">
    <source>
        <dbReference type="Google" id="ProtNLM"/>
    </source>
</evidence>
<evidence type="ECO:0000256" key="1">
    <source>
        <dbReference type="SAM" id="Phobius"/>
    </source>
</evidence>
<feature type="transmembrane region" description="Helical" evidence="1">
    <location>
        <begin position="149"/>
        <end position="171"/>
    </location>
</feature>
<feature type="transmembrane region" description="Helical" evidence="1">
    <location>
        <begin position="60"/>
        <end position="84"/>
    </location>
</feature>
<evidence type="ECO:0000313" key="2">
    <source>
        <dbReference type="EMBL" id="MFC0513125.1"/>
    </source>
</evidence>
<accession>A0ABV6L379</accession>
<comment type="caution">
    <text evidence="2">The sequence shown here is derived from an EMBL/GenBank/DDBJ whole genome shotgun (WGS) entry which is preliminary data.</text>
</comment>
<proteinExistence type="predicted"/>
<keyword evidence="1" id="KW-0812">Transmembrane</keyword>
<dbReference type="RefSeq" id="WP_377020998.1">
    <property type="nucleotide sequence ID" value="NZ_JBHLTS010000004.1"/>
</dbReference>
<keyword evidence="1" id="KW-1133">Transmembrane helix</keyword>
<feature type="transmembrane region" description="Helical" evidence="1">
    <location>
        <begin position="96"/>
        <end position="120"/>
    </location>
</feature>
<gene>
    <name evidence="2" type="ORF">ACFFGT_02900</name>
</gene>
<organism evidence="2 3">
    <name type="scientific">Mucilaginibacter angelicae</name>
    <dbReference type="NCBI Taxonomy" id="869718"/>
    <lineage>
        <taxon>Bacteria</taxon>
        <taxon>Pseudomonadati</taxon>
        <taxon>Bacteroidota</taxon>
        <taxon>Sphingobacteriia</taxon>
        <taxon>Sphingobacteriales</taxon>
        <taxon>Sphingobacteriaceae</taxon>
        <taxon>Mucilaginibacter</taxon>
    </lineage>
</organism>
<sequence>MKLLYKYGMLSLTLLLLLTFLLIYLTDHYILTAGFYENNGDPLSGIPGQDLSIYQALQKWVYFSSVVYLLMKISVIALIIHTALFMHNEEVSFRSVLKITILAEFIFLIPAAIKILSFHYTFEHGNLLDWHRYYILSALSLFNNAPADWFYALQTFNLFEVAYWFLLALGISKISELNYDESLKLVALSYIPGLLVWIAAVTFFSLILFPATG</sequence>
<dbReference type="EMBL" id="JBHLTS010000004">
    <property type="protein sequence ID" value="MFC0513125.1"/>
    <property type="molecule type" value="Genomic_DNA"/>
</dbReference>